<protein>
    <submittedName>
        <fullName evidence="1">Uncharacterized protein</fullName>
    </submittedName>
</protein>
<evidence type="ECO:0000313" key="2">
    <source>
        <dbReference type="Proteomes" id="UP000028582"/>
    </source>
</evidence>
<organism evidence="1 2">
    <name type="scientific">Phytophthora nicotianae P1976</name>
    <dbReference type="NCBI Taxonomy" id="1317066"/>
    <lineage>
        <taxon>Eukaryota</taxon>
        <taxon>Sar</taxon>
        <taxon>Stramenopiles</taxon>
        <taxon>Oomycota</taxon>
        <taxon>Peronosporomycetes</taxon>
        <taxon>Peronosporales</taxon>
        <taxon>Peronosporaceae</taxon>
        <taxon>Phytophthora</taxon>
    </lineage>
</organism>
<name>A0A080Z6Z0_PHYNI</name>
<comment type="caution">
    <text evidence="1">The sequence shown here is derived from an EMBL/GenBank/DDBJ whole genome shotgun (WGS) entry which is preliminary data.</text>
</comment>
<dbReference type="EMBL" id="ANJA01003602">
    <property type="protein sequence ID" value="ETO62401.1"/>
    <property type="molecule type" value="Genomic_DNA"/>
</dbReference>
<gene>
    <name evidence="1" type="ORF">F444_19697</name>
</gene>
<sequence>MEMDFITATIIEVITPVIPKGLQCDIKGNNDEKAFASRRTSINSNQFSTGNTILRCNTAPKMSQETLPVVQAVNPSLWLCREVKDSSQLSPLVQDA</sequence>
<dbReference type="Proteomes" id="UP000028582">
    <property type="component" value="Unassembled WGS sequence"/>
</dbReference>
<evidence type="ECO:0000313" key="1">
    <source>
        <dbReference type="EMBL" id="ETO62401.1"/>
    </source>
</evidence>
<accession>A0A080Z6Z0</accession>
<reference evidence="1 2" key="1">
    <citation type="submission" date="2013-11" db="EMBL/GenBank/DDBJ databases">
        <title>The Genome Sequence of Phytophthora parasitica P1976.</title>
        <authorList>
            <consortium name="The Broad Institute Genomics Platform"/>
            <person name="Russ C."/>
            <person name="Tyler B."/>
            <person name="Panabieres F."/>
            <person name="Shan W."/>
            <person name="Tripathy S."/>
            <person name="Grunwald N."/>
            <person name="Machado M."/>
            <person name="Johnson C.S."/>
            <person name="Walker B."/>
            <person name="Young S."/>
            <person name="Zeng Q."/>
            <person name="Gargeya S."/>
            <person name="Fitzgerald M."/>
            <person name="Haas B."/>
            <person name="Abouelleil A."/>
            <person name="Allen A.W."/>
            <person name="Alvarado L."/>
            <person name="Arachchi H.M."/>
            <person name="Berlin A.M."/>
            <person name="Chapman S.B."/>
            <person name="Gainer-Dewar J."/>
            <person name="Goldberg J."/>
            <person name="Griggs A."/>
            <person name="Gujja S."/>
            <person name="Hansen M."/>
            <person name="Howarth C."/>
            <person name="Imamovic A."/>
            <person name="Ireland A."/>
            <person name="Larimer J."/>
            <person name="McCowan C."/>
            <person name="Murphy C."/>
            <person name="Pearson M."/>
            <person name="Poon T.W."/>
            <person name="Priest M."/>
            <person name="Roberts A."/>
            <person name="Saif S."/>
            <person name="Shea T."/>
            <person name="Sisk P."/>
            <person name="Sykes S."/>
            <person name="Wortman J."/>
            <person name="Nusbaum C."/>
            <person name="Birren B."/>
        </authorList>
    </citation>
    <scope>NUCLEOTIDE SEQUENCE [LARGE SCALE GENOMIC DNA]</scope>
    <source>
        <strain evidence="1 2">P1976</strain>
    </source>
</reference>
<proteinExistence type="predicted"/>
<dbReference type="AlphaFoldDB" id="A0A080Z6Z0"/>